<name>A0ABR9APA4_9BACT</name>
<dbReference type="InterPro" id="IPR054592">
    <property type="entry name" value="iREC"/>
</dbReference>
<dbReference type="SUPFAM" id="SSF52172">
    <property type="entry name" value="CheY-like"/>
    <property type="match status" value="1"/>
</dbReference>
<comment type="caution">
    <text evidence="2">The sequence shown here is derived from an EMBL/GenBank/DDBJ whole genome shotgun (WGS) entry which is preliminary data.</text>
</comment>
<organism evidence="2 3">
    <name type="scientific">Echinicola arenosa</name>
    <dbReference type="NCBI Taxonomy" id="2774144"/>
    <lineage>
        <taxon>Bacteria</taxon>
        <taxon>Pseudomonadati</taxon>
        <taxon>Bacteroidota</taxon>
        <taxon>Cytophagia</taxon>
        <taxon>Cytophagales</taxon>
        <taxon>Cyclobacteriaceae</taxon>
        <taxon>Echinicola</taxon>
    </lineage>
</organism>
<feature type="domain" description="Inactive Receiver" evidence="1">
    <location>
        <begin position="189"/>
        <end position="275"/>
    </location>
</feature>
<dbReference type="Pfam" id="PF22563">
    <property type="entry name" value="iREC"/>
    <property type="match status" value="1"/>
</dbReference>
<accession>A0ABR9APA4</accession>
<dbReference type="EMBL" id="JACYTQ010000004">
    <property type="protein sequence ID" value="MBD8489740.1"/>
    <property type="molecule type" value="Genomic_DNA"/>
</dbReference>
<sequence>MIYLIDDKKTRQKDFGWTEEKFAQYASYLIPLYNIDDVANIEENLYNDGNIILYHESFLDFTGDKDKAVGQRNKLTEKAETIKGLSVAFFSGSQSSRSLHDNVAYVPVAIVYQNLEVLIQQYKQQSKHLKYLLFGETPEIEEKLNEKLAQANREIESDAAVISGNNLFIRPNSRYIQNAIGGTTEVTIFTDVSDEKLSEKINDWLGEREYDNIFIPLCFGQTLSDYNGLRLATYIRCTETPNQVARIFIYGFVGLDFLIDNEYFNILKTKNVELIPYSKKALAEAANGEFKELKEEEMAQEIAKLKLDPPLNYTDSHSIANEWAIHQWAKTIGCDETDELAKVFQNIKTNLYFKYLRTINPISEGDEISPENLKINHEDKPKVLLIDDEAEKGWYEIFAYLLGDLNEIYTDYLGDDFKNQSQEEIIDKSIKKIKEDDIDVVILDFRLNPNDFIGSNPKDISSIRLLKKIKGLNPGIQVIIFSATNKVWNLQALQDAGTDGFIFKDGSENIHQTINSLIANLKTTLVKASWLKPIYKSFDKIKTNAKDLSDHFKVSLENNLSICFELLIKSFETEKYINYAYLQLFLIVEEFIKEDSIFERGNNCYVVTPSLRYLVLSKKDPTKENSPYKSALTWANGHYKVGESEYKRRIDTNFMMSSILLFRNGLPTSGSENWSKIYSIRNKKAAHPEVGIVELREINMLSKFLEFILDESNINPIESSHALEEQSREEQVENLKKIWGAR</sequence>
<proteinExistence type="predicted"/>
<dbReference type="InterPro" id="IPR011006">
    <property type="entry name" value="CheY-like_superfamily"/>
</dbReference>
<gene>
    <name evidence="2" type="ORF">IFO69_13365</name>
</gene>
<keyword evidence="3" id="KW-1185">Reference proteome</keyword>
<dbReference type="Gene3D" id="3.40.50.2300">
    <property type="match status" value="1"/>
</dbReference>
<dbReference type="Proteomes" id="UP000647133">
    <property type="component" value="Unassembled WGS sequence"/>
</dbReference>
<protein>
    <recommendedName>
        <fullName evidence="1">Inactive Receiver domain-containing protein</fullName>
    </recommendedName>
</protein>
<evidence type="ECO:0000313" key="2">
    <source>
        <dbReference type="EMBL" id="MBD8489740.1"/>
    </source>
</evidence>
<reference evidence="2 3" key="1">
    <citation type="submission" date="2020-09" db="EMBL/GenBank/DDBJ databases">
        <title>Echinicola sp. CAU 1574 isolated from sand of Sido Beach.</title>
        <authorList>
            <person name="Kim W."/>
        </authorList>
    </citation>
    <scope>NUCLEOTIDE SEQUENCE [LARGE SCALE GENOMIC DNA]</scope>
    <source>
        <strain evidence="2 3">CAU 1574</strain>
    </source>
</reference>
<evidence type="ECO:0000259" key="1">
    <source>
        <dbReference type="Pfam" id="PF22563"/>
    </source>
</evidence>
<dbReference type="RefSeq" id="WP_192010625.1">
    <property type="nucleotide sequence ID" value="NZ_JACYTQ010000004.1"/>
</dbReference>
<evidence type="ECO:0000313" key="3">
    <source>
        <dbReference type="Proteomes" id="UP000647133"/>
    </source>
</evidence>